<comment type="similarity">
    <text evidence="1 8 9">Belongs to the FGGY kinase family.</text>
</comment>
<comment type="caution">
    <text evidence="13">The sequence shown here is derived from an EMBL/GenBank/DDBJ whole genome shotgun (WGS) entry which is preliminary data.</text>
</comment>
<feature type="site" description="Important for activity" evidence="8">
    <location>
        <position position="8"/>
    </location>
</feature>
<dbReference type="NCBIfam" id="TIGR01312">
    <property type="entry name" value="XylB"/>
    <property type="match status" value="1"/>
</dbReference>
<evidence type="ECO:0000259" key="11">
    <source>
        <dbReference type="Pfam" id="PF00370"/>
    </source>
</evidence>
<dbReference type="SUPFAM" id="SSF53067">
    <property type="entry name" value="Actin-like ATPase domain"/>
    <property type="match status" value="2"/>
</dbReference>
<evidence type="ECO:0000259" key="12">
    <source>
        <dbReference type="Pfam" id="PF02782"/>
    </source>
</evidence>
<evidence type="ECO:0000256" key="8">
    <source>
        <dbReference type="HAMAP-Rule" id="MF_02220"/>
    </source>
</evidence>
<accession>A0ABV2TI76</accession>
<dbReference type="PIRSF" id="PIRSF000538">
    <property type="entry name" value="GlpK"/>
    <property type="match status" value="1"/>
</dbReference>
<gene>
    <name evidence="8 10 13" type="primary">xylB</name>
    <name evidence="13" type="ORF">ABXR19_05400</name>
</gene>
<keyword evidence="5 8" id="KW-0418">Kinase</keyword>
<dbReference type="CDD" id="cd07808">
    <property type="entry name" value="ASKHA_NBD_FGGY_EcXK-like"/>
    <property type="match status" value="1"/>
</dbReference>
<dbReference type="GO" id="GO:0004856">
    <property type="term" value="F:D-xylulokinase activity"/>
    <property type="evidence" value="ECO:0007669"/>
    <property type="project" value="UniProtKB-EC"/>
</dbReference>
<sequence length="523" mass="55713">MSCYLGIDLGTSEIKLLLLDSEHTVLAMKGVALTVSRPAPRCSEQNPADWWQAFCAGMDFLAATHAPLMARVRGIGLSGQMHGAVLLDEADQVLRPAILWNDGRSELECAELMAELPTLPQIAGNLAMPGFTAPKLRWVAKHEPDVFARIRCVLLPKDWLRMRLSGDKVSDMSDAAGTLWLDVARRDWSDELLAATGLNRSQMPRLLEGSESSGVLNPALAGRWGLAAAVIVAGGAGDNAASAVGIGAIRPGDGFLSLGTSGVLFVVNDCFRPNPELAVHAFCHALPGRWHQMSVMLSAASCLKWVTQMTGRADEACLLAEVAALDETALAKAPVFLPYLSGERTPHNDPHAQGVFFGLGFEHGPAHLGYAVIEGVAFAFRDGLAALQQAGTTVLRLSLVGGGARSPEWAQLLASALGVEILTHEGGETGGALGAARLAWLADGGEESVVCAVPPVAARYQPDPAQMLLLEPRYQRFRRLYPTLKSEFAYASNPEFAQADPALKSELAPDAHQRIKLSQDLAA</sequence>
<dbReference type="PROSITE" id="PS00933">
    <property type="entry name" value="FGGY_KINASES_1"/>
    <property type="match status" value="1"/>
</dbReference>
<dbReference type="PANTHER" id="PTHR43095">
    <property type="entry name" value="SUGAR KINASE"/>
    <property type="match status" value="1"/>
</dbReference>
<comment type="catalytic activity">
    <reaction evidence="8 10">
        <text>D-xylulose + ATP = D-xylulose 5-phosphate + ADP + H(+)</text>
        <dbReference type="Rhea" id="RHEA:10964"/>
        <dbReference type="ChEBI" id="CHEBI:15378"/>
        <dbReference type="ChEBI" id="CHEBI:17140"/>
        <dbReference type="ChEBI" id="CHEBI:30616"/>
        <dbReference type="ChEBI" id="CHEBI:57737"/>
        <dbReference type="ChEBI" id="CHEBI:456216"/>
        <dbReference type="EC" id="2.7.1.17"/>
    </reaction>
</comment>
<dbReference type="Pfam" id="PF00370">
    <property type="entry name" value="FGGY_N"/>
    <property type="match status" value="1"/>
</dbReference>
<dbReference type="InterPro" id="IPR050406">
    <property type="entry name" value="FGGY_Carb_Kinase"/>
</dbReference>
<keyword evidence="3 8" id="KW-0808">Transferase</keyword>
<dbReference type="InterPro" id="IPR000577">
    <property type="entry name" value="Carb_kinase_FGGY"/>
</dbReference>
<dbReference type="Proteomes" id="UP001549691">
    <property type="component" value="Unassembled WGS sequence"/>
</dbReference>
<comment type="function">
    <text evidence="8">Catalyzes the phosphorylation of D-xylulose to D-xylulose 5-phosphate.</text>
</comment>
<dbReference type="InterPro" id="IPR018484">
    <property type="entry name" value="FGGY_N"/>
</dbReference>
<keyword evidence="7 8" id="KW-0119">Carbohydrate metabolism</keyword>
<dbReference type="InterPro" id="IPR018485">
    <property type="entry name" value="FGGY_C"/>
</dbReference>
<evidence type="ECO:0000256" key="5">
    <source>
        <dbReference type="ARBA" id="ARBA00022777"/>
    </source>
</evidence>
<keyword evidence="4 8" id="KW-0547">Nucleotide-binding</keyword>
<dbReference type="PROSITE" id="PS00445">
    <property type="entry name" value="FGGY_KINASES_2"/>
    <property type="match status" value="1"/>
</dbReference>
<feature type="domain" description="Carbohydrate kinase FGGY C-terminal" evidence="12">
    <location>
        <begin position="256"/>
        <end position="441"/>
    </location>
</feature>
<feature type="domain" description="Carbohydrate kinase FGGY N-terminal" evidence="11">
    <location>
        <begin position="4"/>
        <end position="245"/>
    </location>
</feature>
<keyword evidence="14" id="KW-1185">Reference proteome</keyword>
<evidence type="ECO:0000256" key="2">
    <source>
        <dbReference type="ARBA" id="ARBA00022629"/>
    </source>
</evidence>
<dbReference type="InterPro" id="IPR006000">
    <property type="entry name" value="Xylulokinase"/>
</dbReference>
<evidence type="ECO:0000256" key="6">
    <source>
        <dbReference type="ARBA" id="ARBA00022840"/>
    </source>
</evidence>
<reference evidence="13 14" key="1">
    <citation type="submission" date="2024-07" db="EMBL/GenBank/DDBJ databases">
        <title>Uliginosibacterium flavum JJ3220;KACC:17644.</title>
        <authorList>
            <person name="Kim M.K."/>
        </authorList>
    </citation>
    <scope>NUCLEOTIDE SEQUENCE [LARGE SCALE GENOMIC DNA]</scope>
    <source>
        <strain evidence="13 14">KACC:17644</strain>
    </source>
</reference>
<keyword evidence="2 8" id="KW-0859">Xylose metabolism</keyword>
<dbReference type="RefSeq" id="WP_354600078.1">
    <property type="nucleotide sequence ID" value="NZ_JBEWZI010000004.1"/>
</dbReference>
<dbReference type="EC" id="2.7.1.17" evidence="8 10"/>
<dbReference type="EMBL" id="JBEWZI010000004">
    <property type="protein sequence ID" value="MET7013615.1"/>
    <property type="molecule type" value="Genomic_DNA"/>
</dbReference>
<protein>
    <recommendedName>
        <fullName evidence="8 10">Xylulose kinase</fullName>
        <shortName evidence="8 10">Xylulokinase</shortName>
        <ecNumber evidence="8 10">2.7.1.17</ecNumber>
    </recommendedName>
</protein>
<dbReference type="PANTHER" id="PTHR43095:SF6">
    <property type="entry name" value="XYLULOSE KINASE"/>
    <property type="match status" value="1"/>
</dbReference>
<evidence type="ECO:0000256" key="3">
    <source>
        <dbReference type="ARBA" id="ARBA00022679"/>
    </source>
</evidence>
<dbReference type="HAMAP" id="MF_02220">
    <property type="entry name" value="XylB"/>
    <property type="match status" value="1"/>
</dbReference>
<feature type="binding site" evidence="8">
    <location>
        <begin position="81"/>
        <end position="82"/>
    </location>
    <ligand>
        <name>substrate</name>
    </ligand>
</feature>
<feature type="active site" description="Proton acceptor" evidence="8">
    <location>
        <position position="238"/>
    </location>
</feature>
<organism evidence="13 14">
    <name type="scientific">Uliginosibacterium flavum</name>
    <dbReference type="NCBI Taxonomy" id="1396831"/>
    <lineage>
        <taxon>Bacteria</taxon>
        <taxon>Pseudomonadati</taxon>
        <taxon>Pseudomonadota</taxon>
        <taxon>Betaproteobacteria</taxon>
        <taxon>Rhodocyclales</taxon>
        <taxon>Zoogloeaceae</taxon>
        <taxon>Uliginosibacterium</taxon>
    </lineage>
</organism>
<dbReference type="Gene3D" id="3.30.420.40">
    <property type="match status" value="2"/>
</dbReference>
<evidence type="ECO:0000256" key="7">
    <source>
        <dbReference type="ARBA" id="ARBA00023277"/>
    </source>
</evidence>
<proteinExistence type="inferred from homology"/>
<evidence type="ECO:0000256" key="9">
    <source>
        <dbReference type="RuleBase" id="RU003733"/>
    </source>
</evidence>
<evidence type="ECO:0000313" key="14">
    <source>
        <dbReference type="Proteomes" id="UP001549691"/>
    </source>
</evidence>
<evidence type="ECO:0000256" key="4">
    <source>
        <dbReference type="ARBA" id="ARBA00022741"/>
    </source>
</evidence>
<evidence type="ECO:0000313" key="13">
    <source>
        <dbReference type="EMBL" id="MET7013615.1"/>
    </source>
</evidence>
<evidence type="ECO:0000256" key="10">
    <source>
        <dbReference type="RuleBase" id="RU364073"/>
    </source>
</evidence>
<dbReference type="InterPro" id="IPR018483">
    <property type="entry name" value="Carb_kinase_FGGY_CS"/>
</dbReference>
<dbReference type="InterPro" id="IPR043129">
    <property type="entry name" value="ATPase_NBD"/>
</dbReference>
<keyword evidence="6 8" id="KW-0067">ATP-binding</keyword>
<evidence type="ECO:0000256" key="1">
    <source>
        <dbReference type="ARBA" id="ARBA00009156"/>
    </source>
</evidence>
<name>A0ABV2TI76_9RHOO</name>
<dbReference type="Pfam" id="PF02782">
    <property type="entry name" value="FGGY_C"/>
    <property type="match status" value="1"/>
</dbReference>